<proteinExistence type="predicted"/>
<dbReference type="EMBL" id="KI291080">
    <property type="protein sequence ID" value="ESA06836.1"/>
    <property type="molecule type" value="Genomic_DNA"/>
</dbReference>
<name>U9TU01_RHIID</name>
<protein>
    <submittedName>
        <fullName evidence="1">Uncharacterized protein</fullName>
    </submittedName>
</protein>
<dbReference type="AlphaFoldDB" id="U9TU01"/>
<organism evidence="1">
    <name type="scientific">Rhizophagus irregularis (strain DAOM 181602 / DAOM 197198 / MUCL 43194)</name>
    <name type="common">Arbuscular mycorrhizal fungus</name>
    <name type="synonym">Glomus intraradices</name>
    <dbReference type="NCBI Taxonomy" id="747089"/>
    <lineage>
        <taxon>Eukaryota</taxon>
        <taxon>Fungi</taxon>
        <taxon>Fungi incertae sedis</taxon>
        <taxon>Mucoromycota</taxon>
        <taxon>Glomeromycotina</taxon>
        <taxon>Glomeromycetes</taxon>
        <taxon>Glomerales</taxon>
        <taxon>Glomeraceae</taxon>
        <taxon>Rhizophagus</taxon>
    </lineage>
</organism>
<sequence>MQIPESSSFAVKDSCFLESLSFVVKDKSVKHLKYSKKIYATRHSELSISDSYLLFSTKAHERIACSTHSSTVDAESSFTLTYLLFRSLALYPSNFTIKVADSF</sequence>
<evidence type="ECO:0000313" key="1">
    <source>
        <dbReference type="EMBL" id="ESA06836.1"/>
    </source>
</evidence>
<gene>
    <name evidence="1" type="ORF">GLOINDRAFT_33646</name>
</gene>
<accession>U9TU01</accession>
<dbReference type="HOGENOM" id="CLU_2265149_0_0_1"/>
<reference evidence="1" key="1">
    <citation type="submission" date="2013-07" db="EMBL/GenBank/DDBJ databases">
        <title>The genome of an arbuscular mycorrhizal fungus provides insights into the evolution of the oldest plant symbiosis.</title>
        <authorList>
            <consortium name="DOE Joint Genome Institute"/>
            <person name="Tisserant E."/>
            <person name="Malbreil M."/>
            <person name="Kuo A."/>
            <person name="Kohler A."/>
            <person name="Symeonidi A."/>
            <person name="Balestrini R."/>
            <person name="Charron P."/>
            <person name="Duensing N."/>
            <person name="Frei-dit-Frey N."/>
            <person name="Gianinazzi-Pearson V."/>
            <person name="Gilbert B."/>
            <person name="Handa Y."/>
            <person name="Hijri M."/>
            <person name="Kaul R."/>
            <person name="Kawaguchi M."/>
            <person name="Krajinski F."/>
            <person name="Lammers P."/>
            <person name="Lapierre D."/>
            <person name="Masclaux F.G."/>
            <person name="Murat C."/>
            <person name="Morin E."/>
            <person name="Ndikumana S."/>
            <person name="Pagni M."/>
            <person name="Petitpierre D."/>
            <person name="Requena N."/>
            <person name="Rosikiewicz P."/>
            <person name="Riley R."/>
            <person name="Saito K."/>
            <person name="San Clemente H."/>
            <person name="Shapiro H."/>
            <person name="van Tuinen D."/>
            <person name="Becard G."/>
            <person name="Bonfante P."/>
            <person name="Paszkowski U."/>
            <person name="Shachar-Hill Y."/>
            <person name="Young J.P."/>
            <person name="Sanders I.R."/>
            <person name="Henrissat B."/>
            <person name="Rensing S.A."/>
            <person name="Grigoriev I.V."/>
            <person name="Corradi N."/>
            <person name="Roux C."/>
            <person name="Martin F."/>
        </authorList>
    </citation>
    <scope>NUCLEOTIDE SEQUENCE</scope>
    <source>
        <strain evidence="1">DAOM 197198</strain>
    </source>
</reference>